<keyword evidence="1" id="KW-0560">Oxidoreductase</keyword>
<dbReference type="PANTHER" id="PTHR43818:SF11">
    <property type="entry name" value="BCDNA.GH03377"/>
    <property type="match status" value="1"/>
</dbReference>
<dbReference type="InterPro" id="IPR000683">
    <property type="entry name" value="Gfo/Idh/MocA-like_OxRdtase_N"/>
</dbReference>
<dbReference type="Pfam" id="PF01408">
    <property type="entry name" value="GFO_IDH_MocA"/>
    <property type="match status" value="1"/>
</dbReference>
<evidence type="ECO:0000313" key="3">
    <source>
        <dbReference type="EMBL" id="GHP00197.1"/>
    </source>
</evidence>
<evidence type="ECO:0000259" key="2">
    <source>
        <dbReference type="Pfam" id="PF01408"/>
    </source>
</evidence>
<protein>
    <recommendedName>
        <fullName evidence="2">Gfo/Idh/MocA-like oxidoreductase N-terminal domain-containing protein</fullName>
    </recommendedName>
</protein>
<dbReference type="GO" id="GO:0000166">
    <property type="term" value="F:nucleotide binding"/>
    <property type="evidence" value="ECO:0007669"/>
    <property type="project" value="InterPro"/>
</dbReference>
<dbReference type="PANTHER" id="PTHR43818">
    <property type="entry name" value="BCDNA.GH03377"/>
    <property type="match status" value="1"/>
</dbReference>
<dbReference type="Gene3D" id="3.30.360.10">
    <property type="entry name" value="Dihydrodipicolinate Reductase, domain 2"/>
    <property type="match status" value="1"/>
</dbReference>
<dbReference type="GO" id="GO:0016491">
    <property type="term" value="F:oxidoreductase activity"/>
    <property type="evidence" value="ECO:0007669"/>
    <property type="project" value="UniProtKB-KW"/>
</dbReference>
<accession>A0A8J3ISX1</accession>
<comment type="caution">
    <text evidence="3">The sequence shown here is derived from an EMBL/GenBank/DDBJ whole genome shotgun (WGS) entry which is preliminary data.</text>
</comment>
<dbReference type="SUPFAM" id="SSF51735">
    <property type="entry name" value="NAD(P)-binding Rossmann-fold domains"/>
    <property type="match status" value="1"/>
</dbReference>
<gene>
    <name evidence="3" type="ORF">KSF_102440</name>
</gene>
<dbReference type="AlphaFoldDB" id="A0A8J3ISX1"/>
<dbReference type="Gene3D" id="3.40.50.720">
    <property type="entry name" value="NAD(P)-binding Rossmann-like Domain"/>
    <property type="match status" value="1"/>
</dbReference>
<dbReference type="Proteomes" id="UP000597444">
    <property type="component" value="Unassembled WGS sequence"/>
</dbReference>
<reference evidence="3" key="1">
    <citation type="submission" date="2020-10" db="EMBL/GenBank/DDBJ databases">
        <title>Taxonomic study of unclassified bacteria belonging to the class Ktedonobacteria.</title>
        <authorList>
            <person name="Yabe S."/>
            <person name="Wang C.M."/>
            <person name="Zheng Y."/>
            <person name="Sakai Y."/>
            <person name="Cavaletti L."/>
            <person name="Monciardini P."/>
            <person name="Donadio S."/>
        </authorList>
    </citation>
    <scope>NUCLEOTIDE SEQUENCE</scope>
    <source>
        <strain evidence="3">ID150040</strain>
    </source>
</reference>
<dbReference type="RefSeq" id="WP_220210763.1">
    <property type="nucleotide sequence ID" value="NZ_BNJK01000002.1"/>
</dbReference>
<dbReference type="InterPro" id="IPR050463">
    <property type="entry name" value="Gfo/Idh/MocA_oxidrdct_glycsds"/>
</dbReference>
<name>A0A8J3ISX1_9CHLR</name>
<evidence type="ECO:0000256" key="1">
    <source>
        <dbReference type="ARBA" id="ARBA00023002"/>
    </source>
</evidence>
<sequence length="177" mass="18960">MMRKVHVAIVGCGKAAEHYVSHLQQSNAVDLVAVSDPVAGRAEHFVRTYAIEHAFPDVDEMLNVLDFELLVNLTPMPLHASVNRKALEAGRNVWCEKPIAADLQDAQALLSLAKLRGVGLWSAPANLISPSFQFMTSMLTAGTIGRPSAAHGIIGSSGPAWPGSAWFYQKGGGVFLI</sequence>
<dbReference type="InterPro" id="IPR036291">
    <property type="entry name" value="NAD(P)-bd_dom_sf"/>
</dbReference>
<evidence type="ECO:0000313" key="4">
    <source>
        <dbReference type="Proteomes" id="UP000597444"/>
    </source>
</evidence>
<organism evidence="3 4">
    <name type="scientific">Reticulibacter mediterranei</name>
    <dbReference type="NCBI Taxonomy" id="2778369"/>
    <lineage>
        <taxon>Bacteria</taxon>
        <taxon>Bacillati</taxon>
        <taxon>Chloroflexota</taxon>
        <taxon>Ktedonobacteria</taxon>
        <taxon>Ktedonobacterales</taxon>
        <taxon>Reticulibacteraceae</taxon>
        <taxon>Reticulibacter</taxon>
    </lineage>
</organism>
<keyword evidence="4" id="KW-1185">Reference proteome</keyword>
<feature type="domain" description="Gfo/Idh/MocA-like oxidoreductase N-terminal" evidence="2">
    <location>
        <begin position="6"/>
        <end position="120"/>
    </location>
</feature>
<dbReference type="EMBL" id="BNJK01000002">
    <property type="protein sequence ID" value="GHP00197.1"/>
    <property type="molecule type" value="Genomic_DNA"/>
</dbReference>
<proteinExistence type="predicted"/>